<keyword evidence="1" id="KW-0812">Transmembrane</keyword>
<dbReference type="InterPro" id="IPR022601">
    <property type="entry name" value="DUF3160"/>
</dbReference>
<evidence type="ECO:0000256" key="1">
    <source>
        <dbReference type="SAM" id="Phobius"/>
    </source>
</evidence>
<protein>
    <recommendedName>
        <fullName evidence="4">DUF3160 domain-containing protein</fullName>
    </recommendedName>
</protein>
<name>A0A518HWQ0_9BACT</name>
<gene>
    <name evidence="2" type="ORF">Enr13x_51650</name>
</gene>
<dbReference type="KEGG" id="snep:Enr13x_51650"/>
<evidence type="ECO:0008006" key="4">
    <source>
        <dbReference type="Google" id="ProtNLM"/>
    </source>
</evidence>
<sequence length="797" mass="90882">MMSDNVNRKSSDKTRWLLVGVAGVLGVAWLVFWFGGFSVFGPPPRHLQERWEAGQFDLSDDERQRLRGISVEFDPSNERDADRAIEQTALVGSYVMKREEPVKRREELAVFQEDPTRKVAVTTEEFRHFYQAYANQDHPVFITSDSILNAFHRILEDSILKLEFRQIERLQRLLPILDERLAVTRRSADSEVDRSARRRAQTVIGVARQLIDPSYEPDSEIRRIVQEETERVESGSGQSMPDWLGEPKPSFLAIDYSRFTPMGLHTRSDVLRRHYRSVRWLQTIPFYVGDDEHLLSFRLIAEAADGTNWASFAETYREFFGGTDDWNLQTLNSLQPDRSDSPDSIDTLRSKLLQRLDAKGPPSKINDRVAEEFAPRNSESLSLHVLSAYRTPEAILFQATADWTKTPPSVGLLLCTALGSKLARQRLAESNESESIAKIDSLGRLLDDDSVYGEYLQCLATLLNPIDSSPGFMSTERWQLKSCQTVLGGWTQLRHTFALQAKQNRIVLNQSSHVGAGFVEPNPEFFRRLGRLASRIENSLDELGAFEISYEHMRFRLNESARFFMLIRALEQEGIGINKLGTHLTREDRQFVYDAYEKMGESNPKNWLSFGQLDEELSELSLAAIVQVSDHLERGELPNDRAARGAILRGERSSNRVRWLRLAEICERLGDLASKQLDNQSLTAADEQFITNYGEELAALLNYELHSASDPLDDAMRCVSVLTQANGNHVHIAVARPQAIYVLYPDHGQELLCRGAVFPYFEFTDDAIVDDQSWKTRLDSATSPDRPRWLEPLFTDE</sequence>
<dbReference type="RefSeq" id="WP_197455328.1">
    <property type="nucleotide sequence ID" value="NZ_CP037423.1"/>
</dbReference>
<evidence type="ECO:0000313" key="3">
    <source>
        <dbReference type="Proteomes" id="UP000319004"/>
    </source>
</evidence>
<evidence type="ECO:0000313" key="2">
    <source>
        <dbReference type="EMBL" id="QDV45289.1"/>
    </source>
</evidence>
<dbReference type="EMBL" id="CP037423">
    <property type="protein sequence ID" value="QDV45289.1"/>
    <property type="molecule type" value="Genomic_DNA"/>
</dbReference>
<reference evidence="2 3" key="1">
    <citation type="submission" date="2019-03" db="EMBL/GenBank/DDBJ databases">
        <title>Deep-cultivation of Planctomycetes and their phenomic and genomic characterization uncovers novel biology.</title>
        <authorList>
            <person name="Wiegand S."/>
            <person name="Jogler M."/>
            <person name="Boedeker C."/>
            <person name="Pinto D."/>
            <person name="Vollmers J."/>
            <person name="Rivas-Marin E."/>
            <person name="Kohn T."/>
            <person name="Peeters S.H."/>
            <person name="Heuer A."/>
            <person name="Rast P."/>
            <person name="Oberbeckmann S."/>
            <person name="Bunk B."/>
            <person name="Jeske O."/>
            <person name="Meyerdierks A."/>
            <person name="Storesund J.E."/>
            <person name="Kallscheuer N."/>
            <person name="Luecker S."/>
            <person name="Lage O.M."/>
            <person name="Pohl T."/>
            <person name="Merkel B.J."/>
            <person name="Hornburger P."/>
            <person name="Mueller R.-W."/>
            <person name="Bruemmer F."/>
            <person name="Labrenz M."/>
            <person name="Spormann A.M."/>
            <person name="Op den Camp H."/>
            <person name="Overmann J."/>
            <person name="Amann R."/>
            <person name="Jetten M.S.M."/>
            <person name="Mascher T."/>
            <person name="Medema M.H."/>
            <person name="Devos D.P."/>
            <person name="Kaster A.-K."/>
            <person name="Ovreas L."/>
            <person name="Rohde M."/>
            <person name="Galperin M.Y."/>
            <person name="Jogler C."/>
        </authorList>
    </citation>
    <scope>NUCLEOTIDE SEQUENCE [LARGE SCALE GENOMIC DNA]</scope>
    <source>
        <strain evidence="2 3">Enr13</strain>
    </source>
</reference>
<dbReference type="Proteomes" id="UP000319004">
    <property type="component" value="Chromosome"/>
</dbReference>
<organism evidence="2 3">
    <name type="scientific">Stieleria neptunia</name>
    <dbReference type="NCBI Taxonomy" id="2527979"/>
    <lineage>
        <taxon>Bacteria</taxon>
        <taxon>Pseudomonadati</taxon>
        <taxon>Planctomycetota</taxon>
        <taxon>Planctomycetia</taxon>
        <taxon>Pirellulales</taxon>
        <taxon>Pirellulaceae</taxon>
        <taxon>Stieleria</taxon>
    </lineage>
</organism>
<keyword evidence="1" id="KW-1133">Transmembrane helix</keyword>
<feature type="transmembrane region" description="Helical" evidence="1">
    <location>
        <begin position="16"/>
        <end position="40"/>
    </location>
</feature>
<keyword evidence="1" id="KW-0472">Membrane</keyword>
<dbReference type="SMART" id="SM01325">
    <property type="entry name" value="DUF3160"/>
    <property type="match status" value="1"/>
</dbReference>
<dbReference type="AlphaFoldDB" id="A0A518HWQ0"/>
<keyword evidence="3" id="KW-1185">Reference proteome</keyword>
<dbReference type="Pfam" id="PF11369">
    <property type="entry name" value="DUF3160"/>
    <property type="match status" value="2"/>
</dbReference>
<accession>A0A518HWQ0</accession>
<proteinExistence type="predicted"/>